<dbReference type="InterPro" id="IPR001647">
    <property type="entry name" value="HTH_TetR"/>
</dbReference>
<dbReference type="GO" id="GO:0000976">
    <property type="term" value="F:transcription cis-regulatory region binding"/>
    <property type="evidence" value="ECO:0007669"/>
    <property type="project" value="TreeGrafter"/>
</dbReference>
<evidence type="ECO:0000313" key="5">
    <source>
        <dbReference type="Proteomes" id="UP000042997"/>
    </source>
</evidence>
<sequence>MSIRNEEFRSSGAPATTVEDQILDATRSCLLDFGLRRTTLAEVARRAGVSRPTVYRRWPDTRALVADLLTREIRAVLPDLDGEGPVRPRIVRAVVTAVDEIGAHPLFEKILRSDPDLLMTYIVDRLGTSQNAVLEVLTGALTRGQRDGTVRSGDVRALAAFVLLTAQSVVQSAGMIAEVVDREALLTELAHAVDTYLAPAGEDRP</sequence>
<accession>A0A098BKN6</accession>
<reference evidence="4 5" key="1">
    <citation type="journal article" date="2014" name="Genome Announc.">
        <title>Draft Genome Sequence of Propane- and Butane-Oxidizing Actinobacterium Rhodococcus ruber IEGM 231.</title>
        <authorList>
            <person name="Ivshina I.B."/>
            <person name="Kuyukina M.S."/>
            <person name="Krivoruchko A.V."/>
            <person name="Barbe V."/>
            <person name="Fischer C."/>
        </authorList>
    </citation>
    <scope>NUCLEOTIDE SEQUENCE [LARGE SCALE GENOMIC DNA]</scope>
</reference>
<dbReference type="Gene3D" id="1.10.357.10">
    <property type="entry name" value="Tetracycline Repressor, domain 2"/>
    <property type="match status" value="1"/>
</dbReference>
<dbReference type="Pfam" id="PF00440">
    <property type="entry name" value="TetR_N"/>
    <property type="match status" value="1"/>
</dbReference>
<evidence type="ECO:0000256" key="2">
    <source>
        <dbReference type="ARBA" id="ARBA00023125"/>
    </source>
</evidence>
<dbReference type="PANTHER" id="PTHR30055:SF238">
    <property type="entry name" value="MYCOFACTOCIN BIOSYNTHESIS TRANSCRIPTIONAL REGULATOR MFTR-RELATED"/>
    <property type="match status" value="1"/>
</dbReference>
<dbReference type="InterPro" id="IPR036271">
    <property type="entry name" value="Tet_transcr_reg_TetR-rel_C_sf"/>
</dbReference>
<dbReference type="KEGG" id="rrz:CS378_01670"/>
<dbReference type="eggNOG" id="COG1309">
    <property type="taxonomic scope" value="Bacteria"/>
</dbReference>
<dbReference type="Gene3D" id="1.10.10.60">
    <property type="entry name" value="Homeodomain-like"/>
    <property type="match status" value="1"/>
</dbReference>
<dbReference type="InterPro" id="IPR050109">
    <property type="entry name" value="HTH-type_TetR-like_transc_reg"/>
</dbReference>
<name>A0A098BKN6_9NOCA</name>
<evidence type="ECO:0000256" key="1">
    <source>
        <dbReference type="ARBA" id="ARBA00023015"/>
    </source>
</evidence>
<evidence type="ECO:0000256" key="3">
    <source>
        <dbReference type="ARBA" id="ARBA00023163"/>
    </source>
</evidence>
<dbReference type="RefSeq" id="WP_010592656.1">
    <property type="nucleotide sequence ID" value="NZ_CP023714.1"/>
</dbReference>
<evidence type="ECO:0000313" key="4">
    <source>
        <dbReference type="EMBL" id="CDZ88777.1"/>
    </source>
</evidence>
<dbReference type="PANTHER" id="PTHR30055">
    <property type="entry name" value="HTH-TYPE TRANSCRIPTIONAL REGULATOR RUTR"/>
    <property type="match status" value="1"/>
</dbReference>
<organism evidence="4 5">
    <name type="scientific">Rhodococcus ruber</name>
    <dbReference type="NCBI Taxonomy" id="1830"/>
    <lineage>
        <taxon>Bacteria</taxon>
        <taxon>Bacillati</taxon>
        <taxon>Actinomycetota</taxon>
        <taxon>Actinomycetes</taxon>
        <taxon>Mycobacteriales</taxon>
        <taxon>Nocardiaceae</taxon>
        <taxon>Rhodococcus</taxon>
    </lineage>
</organism>
<protein>
    <submittedName>
        <fullName evidence="4">Uncharacterized protein</fullName>
    </submittedName>
</protein>
<dbReference type="PROSITE" id="PS50977">
    <property type="entry name" value="HTH_TETR_2"/>
    <property type="match status" value="1"/>
</dbReference>
<dbReference type="GO" id="GO:0003700">
    <property type="term" value="F:DNA-binding transcription factor activity"/>
    <property type="evidence" value="ECO:0007669"/>
    <property type="project" value="TreeGrafter"/>
</dbReference>
<keyword evidence="3" id="KW-0804">Transcription</keyword>
<dbReference type="InterPro" id="IPR023772">
    <property type="entry name" value="DNA-bd_HTH_TetR-type_CS"/>
</dbReference>
<dbReference type="InterPro" id="IPR009057">
    <property type="entry name" value="Homeodomain-like_sf"/>
</dbReference>
<dbReference type="EMBL" id="CCSD01000054">
    <property type="protein sequence ID" value="CDZ88777.1"/>
    <property type="molecule type" value="Genomic_DNA"/>
</dbReference>
<proteinExistence type="predicted"/>
<keyword evidence="1" id="KW-0805">Transcription regulation</keyword>
<dbReference type="OrthoDB" id="3267320at2"/>
<dbReference type="PROSITE" id="PS01081">
    <property type="entry name" value="HTH_TETR_1"/>
    <property type="match status" value="1"/>
</dbReference>
<gene>
    <name evidence="4" type="ORF">RHRU231_430155</name>
</gene>
<dbReference type="Proteomes" id="UP000042997">
    <property type="component" value="Unassembled WGS sequence"/>
</dbReference>
<dbReference type="SUPFAM" id="SSF48498">
    <property type="entry name" value="Tetracyclin repressor-like, C-terminal domain"/>
    <property type="match status" value="1"/>
</dbReference>
<keyword evidence="2" id="KW-0238">DNA-binding</keyword>
<dbReference type="AlphaFoldDB" id="A0A098BKN6"/>
<dbReference type="SUPFAM" id="SSF46689">
    <property type="entry name" value="Homeodomain-like"/>
    <property type="match status" value="1"/>
</dbReference>